<feature type="binding site" evidence="4">
    <location>
        <position position="143"/>
    </location>
    <ligand>
        <name>substrate</name>
    </ligand>
</feature>
<comment type="catalytic activity">
    <reaction evidence="4">
        <text>7-aminomethyl-7-carbaguanine + guanosine(34) in tRNA = 7-aminomethyl-7-carbaguanosine(34) in tRNA + guanine</text>
        <dbReference type="Rhea" id="RHEA:24104"/>
        <dbReference type="Rhea" id="RHEA-COMP:10341"/>
        <dbReference type="Rhea" id="RHEA-COMP:10342"/>
        <dbReference type="ChEBI" id="CHEBI:16235"/>
        <dbReference type="ChEBI" id="CHEBI:58703"/>
        <dbReference type="ChEBI" id="CHEBI:74269"/>
        <dbReference type="ChEBI" id="CHEBI:82833"/>
        <dbReference type="EC" id="2.4.2.29"/>
    </reaction>
</comment>
<keyword evidence="2 4" id="KW-0808">Transferase</keyword>
<dbReference type="Gene3D" id="3.20.20.105">
    <property type="entry name" value="Queuine tRNA-ribosyltransferase-like"/>
    <property type="match status" value="1"/>
</dbReference>
<dbReference type="NCBIfam" id="TIGR00449">
    <property type="entry name" value="tgt_general"/>
    <property type="match status" value="1"/>
</dbReference>
<dbReference type="InterPro" id="IPR050076">
    <property type="entry name" value="ArchSynthase1/Queuine_TRR"/>
</dbReference>
<evidence type="ECO:0000313" key="7">
    <source>
        <dbReference type="Proteomes" id="UP001171111"/>
    </source>
</evidence>
<dbReference type="PANTHER" id="PTHR46499:SF1">
    <property type="entry name" value="QUEUINE TRNA-RIBOSYLTRANSFERASE"/>
    <property type="match status" value="1"/>
</dbReference>
<dbReference type="InterPro" id="IPR036511">
    <property type="entry name" value="TGT-like_sf"/>
</dbReference>
<gene>
    <name evidence="4 6" type="primary">tgt</name>
    <name evidence="6" type="ORF">Q2362_03935</name>
</gene>
<comment type="function">
    <text evidence="4">Catalyzes the base-exchange of a guanine (G) residue with the queuine precursor 7-aminomethyl-7-deazaguanine (PreQ1) at position 34 (anticodon wobble position) in tRNAs with GU(N) anticodons (tRNA-Asp, -Asn, -His and -Tyr). Catalysis occurs through a double-displacement mechanism. The nucleophile active site attacks the C1' of nucleotide 34 to detach the guanine base from the RNA, forming a covalent enzyme-RNA intermediate. The proton acceptor active site deprotonates the incoming PreQ1, allowing a nucleophilic attack on the C1' of the ribose to form the product. After dissociation, two additional enzymatic reactions on the tRNA convert PreQ1 to queuine (Q), resulting in the hypermodified nucleoside queuosine (7-(((4,5-cis-dihydroxy-2-cyclopenten-1-yl)amino)methyl)-7-deazaguanosine).</text>
</comment>
<comment type="caution">
    <text evidence="6">The sequence shown here is derived from an EMBL/GenBank/DDBJ whole genome shotgun (WGS) entry which is preliminary data.</text>
</comment>
<keyword evidence="3 4" id="KW-0819">tRNA processing</keyword>
<feature type="binding site" evidence="4">
    <location>
        <position position="345"/>
    </location>
    <ligand>
        <name>Zn(2+)</name>
        <dbReference type="ChEBI" id="CHEBI:29105"/>
    </ligand>
</feature>
<feature type="region of interest" description="RNA binding" evidence="4">
    <location>
        <begin position="257"/>
        <end position="263"/>
    </location>
</feature>
<evidence type="ECO:0000256" key="1">
    <source>
        <dbReference type="ARBA" id="ARBA00022676"/>
    </source>
</evidence>
<dbReference type="HAMAP" id="MF_00168">
    <property type="entry name" value="Q_tRNA_Tgt"/>
    <property type="match status" value="1"/>
</dbReference>
<keyword evidence="1 4" id="KW-0328">Glycosyltransferase</keyword>
<feature type="binding site" evidence="4">
    <location>
        <position position="314"/>
    </location>
    <ligand>
        <name>Zn(2+)</name>
        <dbReference type="ChEBI" id="CHEBI:29105"/>
    </ligand>
</feature>
<evidence type="ECO:0000256" key="2">
    <source>
        <dbReference type="ARBA" id="ARBA00022679"/>
    </source>
</evidence>
<dbReference type="InterPro" id="IPR002616">
    <property type="entry name" value="tRNA_ribo_trans-like"/>
</dbReference>
<comment type="similarity">
    <text evidence="4">Belongs to the queuine tRNA-ribosyltransferase family.</text>
</comment>
<comment type="cofactor">
    <cofactor evidence="4">
        <name>Zn(2+)</name>
        <dbReference type="ChEBI" id="CHEBI:29105"/>
    </cofactor>
    <text evidence="4">Binds 1 zinc ion per subunit.</text>
</comment>
<dbReference type="EC" id="2.4.2.29" evidence="4"/>
<evidence type="ECO:0000313" key="6">
    <source>
        <dbReference type="EMBL" id="MDO2409250.1"/>
    </source>
</evidence>
<feature type="binding site" evidence="4">
    <location>
        <position position="319"/>
    </location>
    <ligand>
        <name>Zn(2+)</name>
        <dbReference type="ChEBI" id="CHEBI:29105"/>
    </ligand>
</feature>
<dbReference type="EMBL" id="JAULJQ010000004">
    <property type="protein sequence ID" value="MDO2409250.1"/>
    <property type="molecule type" value="Genomic_DNA"/>
</dbReference>
<feature type="binding site" evidence="4">
    <location>
        <position position="226"/>
    </location>
    <ligand>
        <name>substrate</name>
    </ligand>
</feature>
<evidence type="ECO:0000256" key="4">
    <source>
        <dbReference type="HAMAP-Rule" id="MF_00168"/>
    </source>
</evidence>
<accession>A0ABT8T6C6</accession>
<keyword evidence="4" id="KW-0479">Metal-binding</keyword>
<comment type="pathway">
    <text evidence="4">tRNA modification; tRNA-queuosine biosynthesis.</text>
</comment>
<feature type="binding site" evidence="4">
    <location>
        <position position="193"/>
    </location>
    <ligand>
        <name>substrate</name>
    </ligand>
</feature>
<feature type="active site" description="Nucleophile" evidence="4">
    <location>
        <position position="276"/>
    </location>
</feature>
<organism evidence="6 7">
    <name type="scientific">Campylobacter magnus</name>
    <dbReference type="NCBI Taxonomy" id="3026462"/>
    <lineage>
        <taxon>Bacteria</taxon>
        <taxon>Pseudomonadati</taxon>
        <taxon>Campylobacterota</taxon>
        <taxon>Epsilonproteobacteria</taxon>
        <taxon>Campylobacterales</taxon>
        <taxon>Campylobacteraceae</taxon>
        <taxon>Campylobacter</taxon>
    </lineage>
</organism>
<keyword evidence="4" id="KW-0671">Queuosine biosynthesis</keyword>
<feature type="binding site" evidence="4">
    <location>
        <begin position="89"/>
        <end position="93"/>
    </location>
    <ligand>
        <name>substrate</name>
    </ligand>
</feature>
<feature type="region of interest" description="RNA binding; important for wobble base 34 recognition" evidence="4">
    <location>
        <begin position="281"/>
        <end position="285"/>
    </location>
</feature>
<reference evidence="6 7" key="1">
    <citation type="submission" date="2023-06" db="EMBL/GenBank/DDBJ databases">
        <title>Campylobacter magnum sp. nov., isolated from cecal contents of domestic pigs (Sus scrofa domesticus).</title>
        <authorList>
            <person name="Papic B."/>
            <person name="Gruntar I."/>
        </authorList>
    </citation>
    <scope>NUCLEOTIDE SEQUENCE [LARGE SCALE GENOMIC DNA]</scope>
    <source>
        <strain evidence="7">34484-21</strain>
    </source>
</reference>
<dbReference type="Pfam" id="PF01702">
    <property type="entry name" value="TGT"/>
    <property type="match status" value="1"/>
</dbReference>
<feature type="binding site" evidence="4">
    <location>
        <position position="316"/>
    </location>
    <ligand>
        <name>Zn(2+)</name>
        <dbReference type="ChEBI" id="CHEBI:29105"/>
    </ligand>
</feature>
<dbReference type="NCBIfam" id="TIGR00430">
    <property type="entry name" value="Q_tRNA_tgt"/>
    <property type="match status" value="1"/>
</dbReference>
<evidence type="ECO:0000256" key="3">
    <source>
        <dbReference type="ARBA" id="ARBA00022694"/>
    </source>
</evidence>
<feature type="active site" description="Proton acceptor" evidence="4">
    <location>
        <position position="89"/>
    </location>
</feature>
<name>A0ABT8T6C6_9BACT</name>
<dbReference type="GO" id="GO:0016757">
    <property type="term" value="F:glycosyltransferase activity"/>
    <property type="evidence" value="ECO:0007669"/>
    <property type="project" value="UniProtKB-KW"/>
</dbReference>
<proteinExistence type="inferred from homology"/>
<dbReference type="Proteomes" id="UP001171111">
    <property type="component" value="Unassembled WGS sequence"/>
</dbReference>
<dbReference type="SUPFAM" id="SSF51713">
    <property type="entry name" value="tRNA-guanine transglycosylase"/>
    <property type="match status" value="1"/>
</dbReference>
<dbReference type="PANTHER" id="PTHR46499">
    <property type="entry name" value="QUEUINE TRNA-RIBOSYLTRANSFERASE"/>
    <property type="match status" value="1"/>
</dbReference>
<dbReference type="InterPro" id="IPR004803">
    <property type="entry name" value="TGT"/>
</dbReference>
<protein>
    <recommendedName>
        <fullName evidence="4">Queuine tRNA-ribosyltransferase</fullName>
        <ecNumber evidence="4">2.4.2.29</ecNumber>
    </recommendedName>
    <alternativeName>
        <fullName evidence="4">Guanine insertion enzyme</fullName>
    </alternativeName>
    <alternativeName>
        <fullName evidence="4">tRNA-guanine transglycosylase</fullName>
    </alternativeName>
</protein>
<keyword evidence="4" id="KW-0862">Zinc</keyword>
<evidence type="ECO:0000259" key="5">
    <source>
        <dbReference type="Pfam" id="PF01702"/>
    </source>
</evidence>
<dbReference type="RefSeq" id="WP_302244110.1">
    <property type="nucleotide sequence ID" value="NZ_JAULJQ010000004.1"/>
</dbReference>
<feature type="domain" description="tRNA-guanine(15) transglycosylase-like" evidence="5">
    <location>
        <begin position="11"/>
        <end position="377"/>
    </location>
</feature>
<sequence>MEFQINAKDGAARAGVIKTAHSEILTPVFMPVGTCGAVKSLDTDDINVLGAKIILANTYHMYLRPGSEVMKKMGGLHGFTGFKGSFLTDSGGFQAFSLSNNSKADENGIKFKSHIDGSAHFFTPTSVLDMEYALSSDIMMVLDDLVALPADIKRLSKAVDRTLKWAKISLEYHAQNSQNDEKIARQNLFAIIQGGTDKELRKRCANELADMRAKNGRAFDGLAIGGLSVGESADDMYECVENTIPHTDESRPRYLMGVGTPENLIENIYRGVDMFDCVLPTRNARNGTLYTSFGKLSIKNARFASDESALDPLCSCHTCKHYSRAFLHHLFRAKELTFYRLASLHNLHFYLNLMRQARQAIIDGRFEAFRAKFYSDRAGEF</sequence>
<keyword evidence="7" id="KW-1185">Reference proteome</keyword>
<comment type="subunit">
    <text evidence="4">Homodimer. Within each dimer, one monomer is responsible for RNA recognition and catalysis, while the other monomer binds to the replacement base PreQ1.</text>
</comment>